<dbReference type="InterPro" id="IPR001309">
    <property type="entry name" value="Pept_C14_p20"/>
</dbReference>
<keyword evidence="1" id="KW-0732">Signal</keyword>
<dbReference type="SUPFAM" id="SSF52129">
    <property type="entry name" value="Caspase-like"/>
    <property type="match status" value="1"/>
</dbReference>
<protein>
    <submittedName>
        <fullName evidence="3">Related to paracaspase</fullName>
    </submittedName>
</protein>
<evidence type="ECO:0000259" key="2">
    <source>
        <dbReference type="PROSITE" id="PS50208"/>
    </source>
</evidence>
<dbReference type="InterPro" id="IPR011600">
    <property type="entry name" value="Pept_C14_caspase"/>
</dbReference>
<proteinExistence type="predicted"/>
<dbReference type="Proteomes" id="UP000000602">
    <property type="component" value="Chromosome"/>
</dbReference>
<dbReference type="PANTHER" id="PTHR22576">
    <property type="entry name" value="MUCOSA ASSOCIATED LYMPHOID TISSUE LYMPHOMA TRANSLOCATION PROTEIN 1/PARACASPASE"/>
    <property type="match status" value="1"/>
</dbReference>
<dbReference type="Gene3D" id="3.40.50.1460">
    <property type="match status" value="1"/>
</dbReference>
<dbReference type="KEGG" id="dps:DP1212"/>
<dbReference type="Pfam" id="PF00656">
    <property type="entry name" value="Peptidase_C14"/>
    <property type="match status" value="1"/>
</dbReference>
<dbReference type="HOGENOM" id="CLU_1459099_0_0_7"/>
<feature type="chain" id="PRO_5004270907" evidence="1">
    <location>
        <begin position="27"/>
        <end position="185"/>
    </location>
</feature>
<name>Q6ANY3_DESPS</name>
<keyword evidence="4" id="KW-1185">Reference proteome</keyword>
<feature type="domain" description="Caspase family p20" evidence="2">
    <location>
        <begin position="27"/>
        <end position="103"/>
    </location>
</feature>
<dbReference type="GO" id="GO:0006508">
    <property type="term" value="P:proteolysis"/>
    <property type="evidence" value="ECO:0007669"/>
    <property type="project" value="InterPro"/>
</dbReference>
<accession>Q6ANY3</accession>
<dbReference type="PROSITE" id="PS50208">
    <property type="entry name" value="CASPASE_P20"/>
    <property type="match status" value="1"/>
</dbReference>
<organism evidence="3 4">
    <name type="scientific">Desulfotalea psychrophila (strain LSv54 / DSM 12343)</name>
    <dbReference type="NCBI Taxonomy" id="177439"/>
    <lineage>
        <taxon>Bacteria</taxon>
        <taxon>Pseudomonadati</taxon>
        <taxon>Thermodesulfobacteriota</taxon>
        <taxon>Desulfobulbia</taxon>
        <taxon>Desulfobulbales</taxon>
        <taxon>Desulfocapsaceae</taxon>
        <taxon>Desulfotalea</taxon>
    </lineage>
</organism>
<dbReference type="eggNOG" id="COG4249">
    <property type="taxonomic scope" value="Bacteria"/>
</dbReference>
<sequence>MSGNMLKSLCLLVTIFFCSVALPGLAAERVALVIGNGAYKDAPLTNPVNDADDMVALLKGLGFKVIKVINADKREMLTALGKFSRELPSSEIGLFYFAGHDIQINTRNYLLPVVTTPVNAVLAVQARALPRWMHPRLPLLPMQRVPVQWQQTGPAETVSLPSICSPPLRLPVLISKGSLTGRGWG</sequence>
<dbReference type="GO" id="GO:0004197">
    <property type="term" value="F:cysteine-type endopeptidase activity"/>
    <property type="evidence" value="ECO:0007669"/>
    <property type="project" value="InterPro"/>
</dbReference>
<evidence type="ECO:0000256" key="1">
    <source>
        <dbReference type="SAM" id="SignalP"/>
    </source>
</evidence>
<dbReference type="AlphaFoldDB" id="Q6ANY3"/>
<dbReference type="InterPro" id="IPR052039">
    <property type="entry name" value="Caspase-related_regulators"/>
</dbReference>
<dbReference type="PANTHER" id="PTHR22576:SF37">
    <property type="entry name" value="MUCOSA-ASSOCIATED LYMPHOID TISSUE LYMPHOMA TRANSLOCATION PROTEIN 1"/>
    <property type="match status" value="1"/>
</dbReference>
<evidence type="ECO:0000313" key="3">
    <source>
        <dbReference type="EMBL" id="CAG35941.1"/>
    </source>
</evidence>
<feature type="signal peptide" evidence="1">
    <location>
        <begin position="1"/>
        <end position="26"/>
    </location>
</feature>
<reference evidence="4" key="1">
    <citation type="journal article" date="2004" name="Environ. Microbiol.">
        <title>The genome of Desulfotalea psychrophila, a sulfate-reducing bacterium from permanently cold Arctic sediments.</title>
        <authorList>
            <person name="Rabus R."/>
            <person name="Ruepp A."/>
            <person name="Frickey T."/>
            <person name="Rattei T."/>
            <person name="Fartmann B."/>
            <person name="Stark M."/>
            <person name="Bauer M."/>
            <person name="Zibat A."/>
            <person name="Lombardot T."/>
            <person name="Becker I."/>
            <person name="Amann J."/>
            <person name="Gellner K."/>
            <person name="Teeling H."/>
            <person name="Leuschner W.D."/>
            <person name="Gloeckner F.-O."/>
            <person name="Lupas A.N."/>
            <person name="Amann R."/>
            <person name="Klenk H.-P."/>
        </authorList>
    </citation>
    <scope>NUCLEOTIDE SEQUENCE [LARGE SCALE GENOMIC DNA]</scope>
    <source>
        <strain evidence="4">DSM 12343 / LSv54</strain>
    </source>
</reference>
<dbReference type="EMBL" id="CR522870">
    <property type="protein sequence ID" value="CAG35941.1"/>
    <property type="molecule type" value="Genomic_DNA"/>
</dbReference>
<dbReference type="InterPro" id="IPR029030">
    <property type="entry name" value="Caspase-like_dom_sf"/>
</dbReference>
<evidence type="ECO:0000313" key="4">
    <source>
        <dbReference type="Proteomes" id="UP000000602"/>
    </source>
</evidence>
<dbReference type="STRING" id="177439.DP1212"/>
<gene>
    <name evidence="3" type="ordered locus">DP1212</name>
</gene>